<sequence>MGIKVCMNSSCGATTTHEWKRGWPLGSGGYADLCFNCGSAFENMAYCDTFHLNESGWRECSMCSKRLHCGCIASKSLLELLDYGGVGCTGCTKTSQVHSKQNNGMPNGFGSSKINTASDVEITAVENRVLGNRVDEGKLDQLCALIEADESNLLSQRDGFDTNASLEQFRQEENMHSIVNVGTDFLNVTRSSIGSTKFAKPDIISTMLDMRDKHGSPSEPSLRMALGVPAGITSFVPPSGAVVERLEQGKSPSAFQQGQRSRPILPKPSKLGMSTALETNKVVPELRIARPPAEGRGKNQLLPRYWPRITDQELQQLSGDLNSNIVPLFEKVLSASDAGRIGRLVLPKACAEAYFPPISQSEGVPLRIQDVKGREWTFQFRFWPNNNSRMYVLEGVTPCIQSMQLRAGDTITFSRIDPGGKLVVGYRKATNNSLDTQDPQTSALPNGASPVDNSISADGDIGWNKSESHEGRINGDSLQQPVATSEKKRTRNIGHKSKRLLIHSEDALELRLTWEEAQDLLRPPPSVKPSIVTIEDHEFEEYDEPPVFGKRTIFTTQPSGGQEQWAQCDDCLKWRKLPIAVLLPPKWKCSDNVWDPTRCTCSVLEEMSSKDLDNLLRATKDFKKQRLLESHKPIQEYEPSGLDALASAAILGENVTDAAEPSVGATTKHPRHRPGCTCIVCIQPPSGKGKHKPTCMCNVCMTVKRRFKTMMLRKKKRQSEREAESLQKDNNDQKDEIEINGSSSHSVLRPSNPDNEGIQSRNQNEEAEMSSGQIDLNCHPFRDDMQLDIPGLSLTNLVHTANLPLDSYIEQNSSASLMYEQKGSQGSCVLSKDSGESLRRLSDEAFLASVGWDHESKGDGGNQSNLE</sequence>
<dbReference type="EMBL" id="GGEC01021550">
    <property type="protein sequence ID" value="MBX02034.1"/>
    <property type="molecule type" value="Transcribed_RNA"/>
</dbReference>
<keyword evidence="4" id="KW-0862">Zinc</keyword>
<evidence type="ECO:0000256" key="8">
    <source>
        <dbReference type="ARBA" id="ARBA00023242"/>
    </source>
</evidence>
<proteinExistence type="predicted"/>
<evidence type="ECO:0000259" key="11">
    <source>
        <dbReference type="PROSITE" id="PS51050"/>
    </source>
</evidence>
<dbReference type="PROSITE" id="PS51050">
    <property type="entry name" value="ZF_CW"/>
    <property type="match status" value="1"/>
</dbReference>
<dbReference type="PANTHER" id="PTHR46245:SF3">
    <property type="entry name" value="B3 DOMAIN-CONTAINING TRANSCRIPTION REPRESSOR VAL1"/>
    <property type="match status" value="1"/>
</dbReference>
<dbReference type="InterPro" id="IPR057743">
    <property type="entry name" value="Zfn_VAL1-3_N"/>
</dbReference>
<dbReference type="PANTHER" id="PTHR46245">
    <property type="entry name" value="B3 DOMAIN-CONTAINING PROTEIN OS07G0563300"/>
    <property type="match status" value="1"/>
</dbReference>
<keyword evidence="2" id="KW-0479">Metal-binding</keyword>
<dbReference type="Gene3D" id="2.40.330.10">
    <property type="entry name" value="DNA-binding pseudobarrel domain"/>
    <property type="match status" value="1"/>
</dbReference>
<dbReference type="GO" id="GO:0005634">
    <property type="term" value="C:nucleus"/>
    <property type="evidence" value="ECO:0007669"/>
    <property type="project" value="UniProtKB-SubCell"/>
</dbReference>
<feature type="compositionally biased region" description="Polar residues" evidence="9">
    <location>
        <begin position="752"/>
        <end position="762"/>
    </location>
</feature>
<dbReference type="PROSITE" id="PS50863">
    <property type="entry name" value="B3"/>
    <property type="match status" value="1"/>
</dbReference>
<keyword evidence="3" id="KW-0863">Zinc-finger</keyword>
<dbReference type="GO" id="GO:0008270">
    <property type="term" value="F:zinc ion binding"/>
    <property type="evidence" value="ECO:0007669"/>
    <property type="project" value="UniProtKB-KW"/>
</dbReference>
<dbReference type="Pfam" id="PF02362">
    <property type="entry name" value="B3"/>
    <property type="match status" value="1"/>
</dbReference>
<dbReference type="FunFam" id="2.40.330.10:FF:000006">
    <property type="entry name" value="B3 domain-containing transcription repressor VAL1"/>
    <property type="match status" value="1"/>
</dbReference>
<feature type="compositionally biased region" description="Polar residues" evidence="9">
    <location>
        <begin position="250"/>
        <end position="260"/>
    </location>
</feature>
<keyword evidence="8" id="KW-0539">Nucleus</keyword>
<feature type="region of interest" description="Disordered" evidence="9">
    <location>
        <begin position="711"/>
        <end position="777"/>
    </location>
</feature>
<feature type="region of interest" description="Disordered" evidence="9">
    <location>
        <begin position="432"/>
        <end position="453"/>
    </location>
</feature>
<evidence type="ECO:0000256" key="2">
    <source>
        <dbReference type="ARBA" id="ARBA00022723"/>
    </source>
</evidence>
<comment type="subcellular location">
    <subcellularLocation>
        <location evidence="1">Nucleus</location>
    </subcellularLocation>
</comment>
<feature type="region of interest" description="Disordered" evidence="9">
    <location>
        <begin position="250"/>
        <end position="271"/>
    </location>
</feature>
<dbReference type="InterPro" id="IPR003340">
    <property type="entry name" value="B3_DNA-bd"/>
</dbReference>
<evidence type="ECO:0000256" key="1">
    <source>
        <dbReference type="ARBA" id="ARBA00004123"/>
    </source>
</evidence>
<dbReference type="AlphaFoldDB" id="A0A2P2K8H1"/>
<organism evidence="12">
    <name type="scientific">Rhizophora mucronata</name>
    <name type="common">Asiatic mangrove</name>
    <dbReference type="NCBI Taxonomy" id="61149"/>
    <lineage>
        <taxon>Eukaryota</taxon>
        <taxon>Viridiplantae</taxon>
        <taxon>Streptophyta</taxon>
        <taxon>Embryophyta</taxon>
        <taxon>Tracheophyta</taxon>
        <taxon>Spermatophyta</taxon>
        <taxon>Magnoliopsida</taxon>
        <taxon>eudicotyledons</taxon>
        <taxon>Gunneridae</taxon>
        <taxon>Pentapetalae</taxon>
        <taxon>rosids</taxon>
        <taxon>fabids</taxon>
        <taxon>Malpighiales</taxon>
        <taxon>Rhizophoraceae</taxon>
        <taxon>Rhizophora</taxon>
    </lineage>
</organism>
<evidence type="ECO:0000256" key="9">
    <source>
        <dbReference type="SAM" id="MobiDB-lite"/>
    </source>
</evidence>
<dbReference type="Pfam" id="PF25813">
    <property type="entry name" value="zf_VAL1_N"/>
    <property type="match status" value="1"/>
</dbReference>
<dbReference type="InterPro" id="IPR015300">
    <property type="entry name" value="DNA-bd_pseudobarrel_sf"/>
</dbReference>
<evidence type="ECO:0000256" key="3">
    <source>
        <dbReference type="ARBA" id="ARBA00022771"/>
    </source>
</evidence>
<reference evidence="12" key="1">
    <citation type="submission" date="2018-02" db="EMBL/GenBank/DDBJ databases">
        <title>Rhizophora mucronata_Transcriptome.</title>
        <authorList>
            <person name="Meera S.P."/>
            <person name="Sreeshan A."/>
            <person name="Augustine A."/>
        </authorList>
    </citation>
    <scope>NUCLEOTIDE SEQUENCE</scope>
    <source>
        <tissue evidence="12">Leaf</tissue>
    </source>
</reference>
<dbReference type="SMART" id="SM01019">
    <property type="entry name" value="B3"/>
    <property type="match status" value="1"/>
</dbReference>
<feature type="domain" description="TF-B3" evidence="10">
    <location>
        <begin position="329"/>
        <end position="430"/>
    </location>
</feature>
<dbReference type="CDD" id="cd10017">
    <property type="entry name" value="B3_DNA"/>
    <property type="match status" value="1"/>
</dbReference>
<dbReference type="GO" id="GO:0006355">
    <property type="term" value="P:regulation of DNA-templated transcription"/>
    <property type="evidence" value="ECO:0007669"/>
    <property type="project" value="UniProtKB-ARBA"/>
</dbReference>
<dbReference type="GO" id="GO:0003677">
    <property type="term" value="F:DNA binding"/>
    <property type="evidence" value="ECO:0007669"/>
    <property type="project" value="UniProtKB-KW"/>
</dbReference>
<evidence type="ECO:0000256" key="4">
    <source>
        <dbReference type="ARBA" id="ARBA00022833"/>
    </source>
</evidence>
<dbReference type="Gene3D" id="3.30.40.100">
    <property type="match status" value="1"/>
</dbReference>
<evidence type="ECO:0000313" key="12">
    <source>
        <dbReference type="EMBL" id="MBX02034.1"/>
    </source>
</evidence>
<accession>A0A2P2K8H1</accession>
<protein>
    <submittedName>
        <fullName evidence="12">B3 domain-containing transcription repressor VAL1</fullName>
    </submittedName>
</protein>
<feature type="domain" description="CW-type" evidence="11">
    <location>
        <begin position="559"/>
        <end position="609"/>
    </location>
</feature>
<dbReference type="EMBL" id="GGEC01021551">
    <property type="protein sequence ID" value="MBX02035.1"/>
    <property type="molecule type" value="Transcribed_RNA"/>
</dbReference>
<keyword evidence="6" id="KW-0238">DNA-binding</keyword>
<evidence type="ECO:0000256" key="7">
    <source>
        <dbReference type="ARBA" id="ARBA00023163"/>
    </source>
</evidence>
<evidence type="ECO:0000256" key="5">
    <source>
        <dbReference type="ARBA" id="ARBA00023015"/>
    </source>
</evidence>
<dbReference type="SUPFAM" id="SSF101936">
    <property type="entry name" value="DNA-binding pseudobarrel domain"/>
    <property type="match status" value="1"/>
</dbReference>
<keyword evidence="5" id="KW-0805">Transcription regulation</keyword>
<evidence type="ECO:0000256" key="6">
    <source>
        <dbReference type="ARBA" id="ARBA00023125"/>
    </source>
</evidence>
<dbReference type="Pfam" id="PF07496">
    <property type="entry name" value="zf-CW"/>
    <property type="match status" value="1"/>
</dbReference>
<name>A0A2P2K8H1_RHIMU</name>
<keyword evidence="7" id="KW-0804">Transcription</keyword>
<evidence type="ECO:0000259" key="10">
    <source>
        <dbReference type="PROSITE" id="PS50863"/>
    </source>
</evidence>
<dbReference type="InterPro" id="IPR011124">
    <property type="entry name" value="Znf_CW"/>
</dbReference>
<feature type="compositionally biased region" description="Polar residues" evidence="9">
    <location>
        <begin position="432"/>
        <end position="444"/>
    </location>
</feature>
<feature type="compositionally biased region" description="Basic and acidic residues" evidence="9">
    <location>
        <begin position="719"/>
        <end position="737"/>
    </location>
</feature>
<feature type="region of interest" description="Disordered" evidence="9">
    <location>
        <begin position="465"/>
        <end position="491"/>
    </location>
</feature>